<evidence type="ECO:0000313" key="2">
    <source>
        <dbReference type="EMBL" id="QES89727.1"/>
    </source>
</evidence>
<evidence type="ECO:0008006" key="4">
    <source>
        <dbReference type="Google" id="ProtNLM"/>
    </source>
</evidence>
<evidence type="ECO:0000313" key="3">
    <source>
        <dbReference type="Proteomes" id="UP000292424"/>
    </source>
</evidence>
<evidence type="ECO:0000256" key="1">
    <source>
        <dbReference type="SAM" id="SignalP"/>
    </source>
</evidence>
<organism evidence="2 3">
    <name type="scientific">Rhizosphaericola mali</name>
    <dbReference type="NCBI Taxonomy" id="2545455"/>
    <lineage>
        <taxon>Bacteria</taxon>
        <taxon>Pseudomonadati</taxon>
        <taxon>Bacteroidota</taxon>
        <taxon>Chitinophagia</taxon>
        <taxon>Chitinophagales</taxon>
        <taxon>Chitinophagaceae</taxon>
        <taxon>Rhizosphaericola</taxon>
    </lineage>
</organism>
<dbReference type="Proteomes" id="UP000292424">
    <property type="component" value="Chromosome"/>
</dbReference>
<dbReference type="KEGG" id="arac:E0W69_014010"/>
<proteinExistence type="predicted"/>
<dbReference type="Pfam" id="PF19777">
    <property type="entry name" value="DUF6263"/>
    <property type="match status" value="1"/>
</dbReference>
<feature type="signal peptide" evidence="1">
    <location>
        <begin position="1"/>
        <end position="21"/>
    </location>
</feature>
<keyword evidence="1" id="KW-0732">Signal</keyword>
<gene>
    <name evidence="2" type="ORF">E0W69_014010</name>
</gene>
<feature type="chain" id="PRO_5024358490" description="DUF4251 domain-containing protein" evidence="1">
    <location>
        <begin position="22"/>
        <end position="280"/>
    </location>
</feature>
<dbReference type="OrthoDB" id="638692at2"/>
<protein>
    <recommendedName>
        <fullName evidence="4">DUF4251 domain-containing protein</fullName>
    </recommendedName>
</protein>
<dbReference type="AlphaFoldDB" id="A0A5P2G3E9"/>
<sequence length="280" mass="30795">MKTKSFSLALLTTLISVSSFAQKKYDIKFNLKPKEQYDISTTMKSTINQMGMDIHMDMVGKTVYDIEKSGENTAVNMHYKHLDVNVDAMGKDIKLSSDSSNKESETLKKITQLQFQAILDKKGNIVKIIGADSLKAMMGSAGQYFNSESIKKLFEQSFQIYPDGPVAVGDTWKKTLNVKNGIDLTANTIYTLEKVEGTTAFVKITGTIGSNGLQKFETNGMTLEMSLDGTQSGELQINTKTGMFDSSNIIQDLSGKINAMGQEIPMKINTNATLSSTKVK</sequence>
<dbReference type="EMBL" id="CP044016">
    <property type="protein sequence ID" value="QES89727.1"/>
    <property type="molecule type" value="Genomic_DNA"/>
</dbReference>
<name>A0A5P2G3E9_9BACT</name>
<keyword evidence="3" id="KW-1185">Reference proteome</keyword>
<accession>A0A5P2G3E9</accession>
<dbReference type="InterPro" id="IPR046230">
    <property type="entry name" value="DUF6263"/>
</dbReference>
<reference evidence="2 3" key="1">
    <citation type="submission" date="2019-09" db="EMBL/GenBank/DDBJ databases">
        <title>Complete genome sequence of Arachidicoccus sp. B3-10 isolated from apple orchard soil.</title>
        <authorList>
            <person name="Kim H.S."/>
            <person name="Han K.-I."/>
            <person name="Suh M.K."/>
            <person name="Lee K.C."/>
            <person name="Eom M.K."/>
            <person name="Kim J.-S."/>
            <person name="Kang S.W."/>
            <person name="Sin Y."/>
            <person name="Lee J.-S."/>
        </authorList>
    </citation>
    <scope>NUCLEOTIDE SEQUENCE [LARGE SCALE GENOMIC DNA]</scope>
    <source>
        <strain evidence="2 3">B3-10</strain>
    </source>
</reference>
<dbReference type="RefSeq" id="WP_131330661.1">
    <property type="nucleotide sequence ID" value="NZ_CP044016.1"/>
</dbReference>